<dbReference type="EC" id="3.4.24.-" evidence="11"/>
<comment type="subcellular location">
    <subcellularLocation>
        <location evidence="2">Membrane</location>
        <topology evidence="2">Multi-pass membrane protein</topology>
    </subcellularLocation>
</comment>
<name>A0A0U1KW65_9FIRM</name>
<dbReference type="RefSeq" id="WP_021167620.1">
    <property type="nucleotide sequence ID" value="NZ_CTRP01000004.1"/>
</dbReference>
<sequence length="343" mass="36617">MSTVIATIFVFGLLILFHELGHFITAKSVGMRVDEFAIGFGPKLISKKIGETIYSIRIIPLGGFNKIAGMDPDEQQDERSFSAKPIWARMLVIVAGSVMNFVLPVLLLFIVFVSAGIDSPSNQPIIGKIFPDKPAAIAGLLPGDKITAVNGTVIDSWRDFVSVIQINAGNKLTITYSRALETNKTAVLTPDYDEKGKRGVIGVIPQIDNYQPGIIESVGLAAKQTVTVAQAMLIGIGEMITGKTAADVAGPIGVAQMAGEVAQLGIIPLLQFAAFLSINLGLINLLPVPVLDGGHVVTLAVEGIRGRPLSDSQMQFIQMIGLALLLLLFVVATFKDIVRLNLF</sequence>
<evidence type="ECO:0000256" key="10">
    <source>
        <dbReference type="ARBA" id="ARBA00023136"/>
    </source>
</evidence>
<proteinExistence type="inferred from homology"/>
<evidence type="ECO:0000256" key="7">
    <source>
        <dbReference type="ARBA" id="ARBA00022833"/>
    </source>
</evidence>
<accession>A0A0U1KW65</accession>
<dbReference type="CDD" id="cd06163">
    <property type="entry name" value="S2P-M50_PDZ_RseP-like"/>
    <property type="match status" value="1"/>
</dbReference>
<evidence type="ECO:0000256" key="6">
    <source>
        <dbReference type="ARBA" id="ARBA00022801"/>
    </source>
</evidence>
<evidence type="ECO:0000313" key="14">
    <source>
        <dbReference type="Proteomes" id="UP000049855"/>
    </source>
</evidence>
<evidence type="ECO:0000256" key="1">
    <source>
        <dbReference type="ARBA" id="ARBA00001947"/>
    </source>
</evidence>
<dbReference type="InterPro" id="IPR001478">
    <property type="entry name" value="PDZ"/>
</dbReference>
<keyword evidence="11" id="KW-0479">Metal-binding</keyword>
<feature type="transmembrane region" description="Helical" evidence="11">
    <location>
        <begin position="266"/>
        <end position="286"/>
    </location>
</feature>
<reference evidence="14" key="1">
    <citation type="submission" date="2015-03" db="EMBL/GenBank/DDBJ databases">
        <authorList>
            <person name="Nijsse Bart"/>
        </authorList>
    </citation>
    <scope>NUCLEOTIDE SEQUENCE [LARGE SCALE GENOMIC DNA]</scope>
</reference>
<dbReference type="GO" id="GO:0046872">
    <property type="term" value="F:metal ion binding"/>
    <property type="evidence" value="ECO:0007669"/>
    <property type="project" value="UniProtKB-KW"/>
</dbReference>
<dbReference type="InterPro" id="IPR041489">
    <property type="entry name" value="PDZ_6"/>
</dbReference>
<dbReference type="GO" id="GO:0004222">
    <property type="term" value="F:metalloendopeptidase activity"/>
    <property type="evidence" value="ECO:0007669"/>
    <property type="project" value="InterPro"/>
</dbReference>
<evidence type="ECO:0000259" key="12">
    <source>
        <dbReference type="SMART" id="SM00228"/>
    </source>
</evidence>
<dbReference type="GO" id="GO:0006508">
    <property type="term" value="P:proteolysis"/>
    <property type="evidence" value="ECO:0007669"/>
    <property type="project" value="UniProtKB-KW"/>
</dbReference>
<evidence type="ECO:0000256" key="4">
    <source>
        <dbReference type="ARBA" id="ARBA00022670"/>
    </source>
</evidence>
<keyword evidence="9 11" id="KW-0482">Metalloprotease</keyword>
<dbReference type="NCBIfam" id="TIGR00054">
    <property type="entry name" value="RIP metalloprotease RseP"/>
    <property type="match status" value="1"/>
</dbReference>
<keyword evidence="10 11" id="KW-0472">Membrane</keyword>
<keyword evidence="7 11" id="KW-0862">Zinc</keyword>
<dbReference type="Gene3D" id="2.30.42.10">
    <property type="match status" value="1"/>
</dbReference>
<keyword evidence="6 11" id="KW-0378">Hydrolase</keyword>
<organism evidence="13 14">
    <name type="scientific">Sporomusa ovata</name>
    <dbReference type="NCBI Taxonomy" id="2378"/>
    <lineage>
        <taxon>Bacteria</taxon>
        <taxon>Bacillati</taxon>
        <taxon>Bacillota</taxon>
        <taxon>Negativicutes</taxon>
        <taxon>Selenomonadales</taxon>
        <taxon>Sporomusaceae</taxon>
        <taxon>Sporomusa</taxon>
    </lineage>
</organism>
<evidence type="ECO:0000256" key="8">
    <source>
        <dbReference type="ARBA" id="ARBA00022989"/>
    </source>
</evidence>
<dbReference type="Proteomes" id="UP000049855">
    <property type="component" value="Unassembled WGS sequence"/>
</dbReference>
<keyword evidence="5 11" id="KW-0812">Transmembrane</keyword>
<dbReference type="PANTHER" id="PTHR42837:SF2">
    <property type="entry name" value="MEMBRANE METALLOPROTEASE ARASP2, CHLOROPLASTIC-RELATED"/>
    <property type="match status" value="1"/>
</dbReference>
<feature type="transmembrane region" description="Helical" evidence="11">
    <location>
        <begin position="86"/>
        <end position="113"/>
    </location>
</feature>
<keyword evidence="4 13" id="KW-0645">Protease</keyword>
<feature type="domain" description="PDZ" evidence="12">
    <location>
        <begin position="106"/>
        <end position="180"/>
    </location>
</feature>
<protein>
    <recommendedName>
        <fullName evidence="11">Zinc metalloprotease</fullName>
        <ecNumber evidence="11">3.4.24.-</ecNumber>
    </recommendedName>
</protein>
<keyword evidence="14" id="KW-1185">Reference proteome</keyword>
<dbReference type="InterPro" id="IPR004387">
    <property type="entry name" value="Pept_M50_Zn"/>
</dbReference>
<dbReference type="AlphaFoldDB" id="A0A0U1KW65"/>
<evidence type="ECO:0000313" key="13">
    <source>
        <dbReference type="EMBL" id="CQR71525.1"/>
    </source>
</evidence>
<keyword evidence="8 11" id="KW-1133">Transmembrane helix</keyword>
<dbReference type="GO" id="GO:0016020">
    <property type="term" value="C:membrane"/>
    <property type="evidence" value="ECO:0007669"/>
    <property type="project" value="UniProtKB-SubCell"/>
</dbReference>
<evidence type="ECO:0000256" key="2">
    <source>
        <dbReference type="ARBA" id="ARBA00004141"/>
    </source>
</evidence>
<evidence type="ECO:0000256" key="3">
    <source>
        <dbReference type="ARBA" id="ARBA00007931"/>
    </source>
</evidence>
<dbReference type="CDD" id="cd23081">
    <property type="entry name" value="cpPDZ_EcRseP-like"/>
    <property type="match status" value="1"/>
</dbReference>
<dbReference type="PANTHER" id="PTHR42837">
    <property type="entry name" value="REGULATOR OF SIGMA-E PROTEASE RSEP"/>
    <property type="match status" value="1"/>
</dbReference>
<evidence type="ECO:0000256" key="9">
    <source>
        <dbReference type="ARBA" id="ARBA00023049"/>
    </source>
</evidence>
<dbReference type="Pfam" id="PF02163">
    <property type="entry name" value="Peptidase_M50"/>
    <property type="match status" value="1"/>
</dbReference>
<dbReference type="EMBL" id="CTRP01000004">
    <property type="protein sequence ID" value="CQR71525.1"/>
    <property type="molecule type" value="Genomic_DNA"/>
</dbReference>
<comment type="cofactor">
    <cofactor evidence="1 11">
        <name>Zn(2+)</name>
        <dbReference type="ChEBI" id="CHEBI:29105"/>
    </cofactor>
</comment>
<dbReference type="SMART" id="SM00228">
    <property type="entry name" value="PDZ"/>
    <property type="match status" value="1"/>
</dbReference>
<comment type="similarity">
    <text evidence="3 11">Belongs to the peptidase M50B family.</text>
</comment>
<feature type="transmembrane region" description="Helical" evidence="11">
    <location>
        <begin position="316"/>
        <end position="334"/>
    </location>
</feature>
<evidence type="ECO:0000256" key="11">
    <source>
        <dbReference type="RuleBase" id="RU362031"/>
    </source>
</evidence>
<dbReference type="Pfam" id="PF17820">
    <property type="entry name" value="PDZ_6"/>
    <property type="match status" value="1"/>
</dbReference>
<dbReference type="InterPro" id="IPR036034">
    <property type="entry name" value="PDZ_sf"/>
</dbReference>
<evidence type="ECO:0000256" key="5">
    <source>
        <dbReference type="ARBA" id="ARBA00022692"/>
    </source>
</evidence>
<dbReference type="InterPro" id="IPR008915">
    <property type="entry name" value="Peptidase_M50"/>
</dbReference>
<dbReference type="SUPFAM" id="SSF50156">
    <property type="entry name" value="PDZ domain-like"/>
    <property type="match status" value="1"/>
</dbReference>
<gene>
    <name evidence="13" type="ORF">SpAn4DRAFT_4030</name>
</gene>